<dbReference type="InterPro" id="IPR039424">
    <property type="entry name" value="SBP_5"/>
</dbReference>
<dbReference type="Gene3D" id="3.90.76.10">
    <property type="entry name" value="Dipeptide-binding Protein, Domain 1"/>
    <property type="match status" value="1"/>
</dbReference>
<evidence type="ECO:0000256" key="1">
    <source>
        <dbReference type="ARBA" id="ARBA00004196"/>
    </source>
</evidence>
<proteinExistence type="inferred from homology"/>
<dbReference type="CDD" id="cd08504">
    <property type="entry name" value="PBP2_OppA"/>
    <property type="match status" value="1"/>
</dbReference>
<evidence type="ECO:0000256" key="3">
    <source>
        <dbReference type="ARBA" id="ARBA00022448"/>
    </source>
</evidence>
<dbReference type="InterPro" id="IPR000914">
    <property type="entry name" value="SBP_5_dom"/>
</dbReference>
<dbReference type="RefSeq" id="WP_232035762.1">
    <property type="nucleotide sequence ID" value="NZ_AP018449.1"/>
</dbReference>
<dbReference type="GO" id="GO:1904680">
    <property type="term" value="F:peptide transmembrane transporter activity"/>
    <property type="evidence" value="ECO:0007669"/>
    <property type="project" value="TreeGrafter"/>
</dbReference>
<comment type="subcellular location">
    <subcellularLocation>
        <location evidence="1">Cell envelope</location>
    </subcellularLocation>
</comment>
<dbReference type="EMBL" id="AP018449">
    <property type="protein sequence ID" value="BBB91409.1"/>
    <property type="molecule type" value="Genomic_DNA"/>
</dbReference>
<evidence type="ECO:0000256" key="4">
    <source>
        <dbReference type="ARBA" id="ARBA00022729"/>
    </source>
</evidence>
<dbReference type="Pfam" id="PF00496">
    <property type="entry name" value="SBP_bac_5"/>
    <property type="match status" value="1"/>
</dbReference>
<keyword evidence="8" id="KW-1185">Reference proteome</keyword>
<dbReference type="Gene3D" id="3.10.105.10">
    <property type="entry name" value="Dipeptide-binding Protein, Domain 3"/>
    <property type="match status" value="1"/>
</dbReference>
<comment type="similarity">
    <text evidence="2">Belongs to the bacterial solute-binding protein 5 family.</text>
</comment>
<dbReference type="SUPFAM" id="SSF53850">
    <property type="entry name" value="Periplasmic binding protein-like II"/>
    <property type="match status" value="1"/>
</dbReference>
<organism evidence="7 8">
    <name type="scientific">Methylomusa anaerophila</name>
    <dbReference type="NCBI Taxonomy" id="1930071"/>
    <lineage>
        <taxon>Bacteria</taxon>
        <taxon>Bacillati</taxon>
        <taxon>Bacillota</taxon>
        <taxon>Negativicutes</taxon>
        <taxon>Selenomonadales</taxon>
        <taxon>Sporomusaceae</taxon>
        <taxon>Methylomusa</taxon>
    </lineage>
</organism>
<evidence type="ECO:0000259" key="6">
    <source>
        <dbReference type="Pfam" id="PF00496"/>
    </source>
</evidence>
<name>A0A348AK11_9FIRM</name>
<sequence length="536" mass="60316">MSWKKVFSLVLVVAMTGAIIAGCANSKTTRPDAHKPIRYALESEPETLDPRKMTGSPEMHVVVQIFEGLTTLDANSTPLPAAAERWDVSSDGLTYKFYIRANAKWSNGDPVTAHDFEYAWKTALSPELGSKYADQLYYLKNGEEYNTRKTAADQVGVKALDDKTLEVTLKEPCAYFPSLTAFYTYFPVHKKTVEANPAWASDGKSIIGNGPFKITDWVHNGNMNFVKNEYYWDSAKVKTTALELPIADSNTTRLAMFENNQVDIAMDPPNAELERLKKENKVTIFPLLATYFYNFNVTKAPFDNVKVRKAFALAIDREAIVQTVTRGGQVPALAWVPPGVPDAKAGDDFRKAGSDFYRNNDIETAKKLLAEAGYPDGKGFPVITITYNTLENHKAIAEALQEMWKKNLGVEVKITNQEWKVFLNTRRQLDFQISRDGWVGDYPDALTFIGLFTSYSGNNSTGWKNSRYDALVAQAKGSLDPAVRMKAMHEAEKILMEDMPIVPIYYYTQPWCIKPNLKGYVRTITDVIYFKEAYVE</sequence>
<keyword evidence="4 5" id="KW-0732">Signal</keyword>
<feature type="domain" description="Solute-binding protein family 5" evidence="6">
    <location>
        <begin position="78"/>
        <end position="459"/>
    </location>
</feature>
<dbReference type="PIRSF" id="PIRSF002741">
    <property type="entry name" value="MppA"/>
    <property type="match status" value="1"/>
</dbReference>
<dbReference type="PANTHER" id="PTHR30290">
    <property type="entry name" value="PERIPLASMIC BINDING COMPONENT OF ABC TRANSPORTER"/>
    <property type="match status" value="1"/>
</dbReference>
<feature type="chain" id="PRO_5016657960" evidence="5">
    <location>
        <begin position="27"/>
        <end position="536"/>
    </location>
</feature>
<dbReference type="KEGG" id="mana:MAMMFC1_02093"/>
<dbReference type="PANTHER" id="PTHR30290:SF79">
    <property type="entry name" value="DIPEPTIDE-BINDING PROTEIN DPPE"/>
    <property type="match status" value="1"/>
</dbReference>
<dbReference type="FunFam" id="3.90.76.10:FF:000001">
    <property type="entry name" value="Oligopeptide ABC transporter substrate-binding protein"/>
    <property type="match status" value="1"/>
</dbReference>
<evidence type="ECO:0000256" key="2">
    <source>
        <dbReference type="ARBA" id="ARBA00005695"/>
    </source>
</evidence>
<keyword evidence="3" id="KW-0813">Transport</keyword>
<accession>A0A348AK11</accession>
<dbReference type="InterPro" id="IPR030678">
    <property type="entry name" value="Peptide/Ni-bd"/>
</dbReference>
<dbReference type="Proteomes" id="UP000276437">
    <property type="component" value="Chromosome"/>
</dbReference>
<evidence type="ECO:0000313" key="7">
    <source>
        <dbReference type="EMBL" id="BBB91409.1"/>
    </source>
</evidence>
<evidence type="ECO:0000313" key="8">
    <source>
        <dbReference type="Proteomes" id="UP000276437"/>
    </source>
</evidence>
<gene>
    <name evidence="7" type="primary">oppA_1</name>
    <name evidence="7" type="ORF">MAMMFC1_02093</name>
</gene>
<feature type="signal peptide" evidence="5">
    <location>
        <begin position="1"/>
        <end position="26"/>
    </location>
</feature>
<dbReference type="GO" id="GO:0015833">
    <property type="term" value="P:peptide transport"/>
    <property type="evidence" value="ECO:0007669"/>
    <property type="project" value="TreeGrafter"/>
</dbReference>
<dbReference type="GO" id="GO:0043190">
    <property type="term" value="C:ATP-binding cassette (ABC) transporter complex"/>
    <property type="evidence" value="ECO:0007669"/>
    <property type="project" value="InterPro"/>
</dbReference>
<dbReference type="GO" id="GO:0030288">
    <property type="term" value="C:outer membrane-bounded periplasmic space"/>
    <property type="evidence" value="ECO:0007669"/>
    <property type="project" value="UniProtKB-ARBA"/>
</dbReference>
<dbReference type="AlphaFoldDB" id="A0A348AK11"/>
<protein>
    <submittedName>
        <fullName evidence="7">Oligopeptide-binding protein OppA</fullName>
    </submittedName>
</protein>
<dbReference type="FunFam" id="3.10.105.10:FF:000001">
    <property type="entry name" value="Oligopeptide ABC transporter, oligopeptide-binding protein"/>
    <property type="match status" value="1"/>
</dbReference>
<reference evidence="7 8" key="1">
    <citation type="journal article" date="2018" name="Int. J. Syst. Evol. Microbiol.">
        <title>Methylomusa anaerophila gen. nov., sp. nov., an anaerobic methanol-utilizing bacterium isolated from a microbial fuel cell.</title>
        <authorList>
            <person name="Amano N."/>
            <person name="Yamamuro A."/>
            <person name="Miyahara M."/>
            <person name="Kouzuma A."/>
            <person name="Abe T."/>
            <person name="Watanabe K."/>
        </authorList>
    </citation>
    <scope>NUCLEOTIDE SEQUENCE [LARGE SCALE GENOMIC DNA]</scope>
    <source>
        <strain evidence="7 8">MMFC1</strain>
    </source>
</reference>
<dbReference type="Gene3D" id="3.40.190.10">
    <property type="entry name" value="Periplasmic binding protein-like II"/>
    <property type="match status" value="1"/>
</dbReference>
<evidence type="ECO:0000256" key="5">
    <source>
        <dbReference type="SAM" id="SignalP"/>
    </source>
</evidence>
<dbReference type="PROSITE" id="PS51257">
    <property type="entry name" value="PROKAR_LIPOPROTEIN"/>
    <property type="match status" value="1"/>
</dbReference>